<dbReference type="SMART" id="SM00322">
    <property type="entry name" value="KH"/>
    <property type="match status" value="1"/>
</dbReference>
<comment type="similarity">
    <text evidence="1">Belongs to the polyribonucleotide nucleotidyltransferase family.</text>
</comment>
<dbReference type="EC" id="2.7.7.8" evidence="2"/>
<dbReference type="GO" id="GO:0003723">
    <property type="term" value="F:RNA binding"/>
    <property type="evidence" value="ECO:0007669"/>
    <property type="project" value="UniProtKB-UniRule"/>
</dbReference>
<evidence type="ECO:0000313" key="12">
    <source>
        <dbReference type="Proteomes" id="UP001177140"/>
    </source>
</evidence>
<keyword evidence="4" id="KW-0548">Nucleotidyltransferase</keyword>
<dbReference type="Proteomes" id="UP001177140">
    <property type="component" value="Unassembled WGS sequence"/>
</dbReference>
<feature type="compositionally biased region" description="Polar residues" evidence="8">
    <location>
        <begin position="484"/>
        <end position="499"/>
    </location>
</feature>
<dbReference type="PANTHER" id="PTHR11252">
    <property type="entry name" value="POLYRIBONUCLEOTIDE NUCLEOTIDYLTRANSFERASE"/>
    <property type="match status" value="1"/>
</dbReference>
<dbReference type="SUPFAM" id="SSF50249">
    <property type="entry name" value="Nucleic acid-binding proteins"/>
    <property type="match status" value="2"/>
</dbReference>
<dbReference type="EMBL" id="JAJJMA010127918">
    <property type="protein sequence ID" value="MCL7032879.1"/>
    <property type="molecule type" value="Genomic_DNA"/>
</dbReference>
<dbReference type="PANTHER" id="PTHR11252:SF16">
    <property type="entry name" value="POLYRIBONUCLEOTIDE NUCLEOTIDYLTRANSFERASE 2, MITOCHONDRIAL"/>
    <property type="match status" value="1"/>
</dbReference>
<dbReference type="SUPFAM" id="SSF55666">
    <property type="entry name" value="Ribonuclease PH domain 2-like"/>
    <property type="match status" value="1"/>
</dbReference>
<dbReference type="InterPro" id="IPR012340">
    <property type="entry name" value="NA-bd_OB-fold"/>
</dbReference>
<dbReference type="PROSITE" id="PS50126">
    <property type="entry name" value="S1"/>
    <property type="match status" value="2"/>
</dbReference>
<dbReference type="InterPro" id="IPR004088">
    <property type="entry name" value="KH_dom_type_1"/>
</dbReference>
<reference evidence="11" key="1">
    <citation type="submission" date="2022-03" db="EMBL/GenBank/DDBJ databases">
        <title>A functionally conserved STORR gene fusion in Papaver species that diverged 16.8 million years ago.</title>
        <authorList>
            <person name="Catania T."/>
        </authorList>
    </citation>
    <scope>NUCLEOTIDE SEQUENCE</scope>
    <source>
        <strain evidence="11">S-191538</strain>
    </source>
</reference>
<dbReference type="Pfam" id="PF00013">
    <property type="entry name" value="KH_1"/>
    <property type="match status" value="1"/>
</dbReference>
<name>A0AA41SB04_PAPNU</name>
<dbReference type="GO" id="GO:0004654">
    <property type="term" value="F:polyribonucleotide nucleotidyltransferase activity"/>
    <property type="evidence" value="ECO:0007669"/>
    <property type="project" value="UniProtKB-EC"/>
</dbReference>
<dbReference type="PROSITE" id="PS50084">
    <property type="entry name" value="KH_TYPE_1"/>
    <property type="match status" value="1"/>
</dbReference>
<protein>
    <recommendedName>
        <fullName evidence="2">polyribonucleotide nucleotidyltransferase</fullName>
        <ecNumber evidence="2">2.7.7.8</ecNumber>
    </recommendedName>
    <alternativeName>
        <fullName evidence="6">Polynucleotide phosphorylase 1</fullName>
    </alternativeName>
</protein>
<comment type="caution">
    <text evidence="11">The sequence shown here is derived from an EMBL/GenBank/DDBJ whole genome shotgun (WGS) entry which is preliminary data.</text>
</comment>
<dbReference type="InterPro" id="IPR036612">
    <property type="entry name" value="KH_dom_type_1_sf"/>
</dbReference>
<feature type="compositionally biased region" description="Polar residues" evidence="8">
    <location>
        <begin position="400"/>
        <end position="428"/>
    </location>
</feature>
<evidence type="ECO:0000256" key="8">
    <source>
        <dbReference type="SAM" id="MobiDB-lite"/>
    </source>
</evidence>
<dbReference type="InterPro" id="IPR020568">
    <property type="entry name" value="Ribosomal_Su5_D2-typ_SF"/>
</dbReference>
<keyword evidence="9" id="KW-0732">Signal</keyword>
<dbReference type="AlphaFoldDB" id="A0AA41SB04"/>
<keyword evidence="5 7" id="KW-0694">RNA-binding</keyword>
<evidence type="ECO:0000256" key="1">
    <source>
        <dbReference type="ARBA" id="ARBA00007404"/>
    </source>
</evidence>
<dbReference type="SUPFAM" id="SSF54211">
    <property type="entry name" value="Ribosomal protein S5 domain 2-like"/>
    <property type="match status" value="1"/>
</dbReference>
<dbReference type="InterPro" id="IPR036345">
    <property type="entry name" value="ExoRNase_PH_dom2_sf"/>
</dbReference>
<evidence type="ECO:0000313" key="11">
    <source>
        <dbReference type="EMBL" id="MCL7032879.1"/>
    </source>
</evidence>
<dbReference type="InterPro" id="IPR012162">
    <property type="entry name" value="PNPase"/>
</dbReference>
<feature type="compositionally biased region" description="Basic and acidic residues" evidence="8">
    <location>
        <begin position="429"/>
        <end position="446"/>
    </location>
</feature>
<feature type="signal peptide" evidence="9">
    <location>
        <begin position="1"/>
        <end position="16"/>
    </location>
</feature>
<dbReference type="Gene3D" id="2.40.50.140">
    <property type="entry name" value="Nucleic acid-binding proteins"/>
    <property type="match status" value="1"/>
</dbReference>
<dbReference type="GO" id="GO:0005829">
    <property type="term" value="C:cytosol"/>
    <property type="evidence" value="ECO:0007669"/>
    <property type="project" value="TreeGrafter"/>
</dbReference>
<gene>
    <name evidence="11" type="ORF">MKW94_002658</name>
</gene>
<feature type="domain" description="S1 motif" evidence="10">
    <location>
        <begin position="538"/>
        <end position="564"/>
    </location>
</feature>
<evidence type="ECO:0000256" key="3">
    <source>
        <dbReference type="ARBA" id="ARBA00022679"/>
    </source>
</evidence>
<accession>A0AA41SB04</accession>
<feature type="domain" description="S1 motif" evidence="10">
    <location>
        <begin position="232"/>
        <end position="300"/>
    </location>
</feature>
<dbReference type="SMART" id="SM00316">
    <property type="entry name" value="S1"/>
    <property type="match status" value="2"/>
</dbReference>
<proteinExistence type="inferred from homology"/>
<dbReference type="InterPro" id="IPR001247">
    <property type="entry name" value="ExoRNase_PH_dom1"/>
</dbReference>
<evidence type="ECO:0000256" key="4">
    <source>
        <dbReference type="ARBA" id="ARBA00022695"/>
    </source>
</evidence>
<dbReference type="Pfam" id="PF00575">
    <property type="entry name" value="S1"/>
    <property type="match status" value="1"/>
</dbReference>
<dbReference type="InterPro" id="IPR004087">
    <property type="entry name" value="KH_dom"/>
</dbReference>
<dbReference type="CDD" id="cd02393">
    <property type="entry name" value="KH-I_PNPase"/>
    <property type="match status" value="1"/>
</dbReference>
<dbReference type="GO" id="GO:0000175">
    <property type="term" value="F:3'-5'-RNA exonuclease activity"/>
    <property type="evidence" value="ECO:0007669"/>
    <property type="project" value="TreeGrafter"/>
</dbReference>
<sequence>MFLLLVGTLAEKALLAVLPPEDEFPYTVRINSEVMASDGSTSMATVCGGSMALMDAGIPLREHVAGVSVGLVTEVDPSTGLIKYYRILTDILGLEDHLGDMDFKIAGTRKGVTAIQLDMKPAGIPLDIICECLEPALKGRLQILDHMEREINAPRTQDDRNSPRLVNLKYDNASLQRLIGPQGAQRRKIEEETGARISVSDGTLTILAKNQTIMEKAQEKVDFIIGREIEVGGIYKGVVSSVKEYGAFIEFNGGQQGLLHISELSYEPVTRVSDLVSVGQHLTLMCIGQDVRGNIKLSLKAISPRNEVNNIGRKGSSSPTKQTPAVWASVGDIIACQENPEIALEDNEDQTQESSSLSSPSFVVRSAAECDAYESSFGVDKTSTLQNHKSSTAPELGSVKSPQNQNGLFSNTSLSTLEKHNGSNATSLKQKEKTVDSSFEHTHENESISSSGSAINSSGKGSYFSVSSLSSLIQVATEPDEGRSSSGLDETSVQKNVNMSVALKTPKKRNGSKAISRKLKENTVGLNSAVSADTLKLGDKVAGKVFQVRTHGVIFDLGGGVRGMYKFESDGRRDFEEGQEVLIQCSSFSNNGIPVVSLLKDD</sequence>
<dbReference type="Pfam" id="PF01138">
    <property type="entry name" value="RNase_PH"/>
    <property type="match status" value="1"/>
</dbReference>
<feature type="compositionally biased region" description="Polar residues" evidence="8">
    <location>
        <begin position="384"/>
        <end position="393"/>
    </location>
</feature>
<dbReference type="GO" id="GO:0009570">
    <property type="term" value="C:chloroplast stroma"/>
    <property type="evidence" value="ECO:0007669"/>
    <property type="project" value="TreeGrafter"/>
</dbReference>
<evidence type="ECO:0000256" key="2">
    <source>
        <dbReference type="ARBA" id="ARBA00012416"/>
    </source>
</evidence>
<evidence type="ECO:0000256" key="9">
    <source>
        <dbReference type="SAM" id="SignalP"/>
    </source>
</evidence>
<dbReference type="GO" id="GO:0000965">
    <property type="term" value="P:mitochondrial RNA 3'-end processing"/>
    <property type="evidence" value="ECO:0007669"/>
    <property type="project" value="TreeGrafter"/>
</dbReference>
<keyword evidence="12" id="KW-1185">Reference proteome</keyword>
<evidence type="ECO:0000256" key="5">
    <source>
        <dbReference type="ARBA" id="ARBA00022884"/>
    </source>
</evidence>
<dbReference type="GO" id="GO:0005739">
    <property type="term" value="C:mitochondrion"/>
    <property type="evidence" value="ECO:0007669"/>
    <property type="project" value="TreeGrafter"/>
</dbReference>
<evidence type="ECO:0000259" key="10">
    <source>
        <dbReference type="PROSITE" id="PS50126"/>
    </source>
</evidence>
<feature type="region of interest" description="Disordered" evidence="8">
    <location>
        <begin position="477"/>
        <end position="500"/>
    </location>
</feature>
<dbReference type="SUPFAM" id="SSF54791">
    <property type="entry name" value="Eukaryotic type KH-domain (KH-domain type I)"/>
    <property type="match status" value="1"/>
</dbReference>
<keyword evidence="3" id="KW-0808">Transferase</keyword>
<feature type="region of interest" description="Disordered" evidence="8">
    <location>
        <begin position="384"/>
        <end position="457"/>
    </location>
</feature>
<organism evidence="11 12">
    <name type="scientific">Papaver nudicaule</name>
    <name type="common">Iceland poppy</name>
    <dbReference type="NCBI Taxonomy" id="74823"/>
    <lineage>
        <taxon>Eukaryota</taxon>
        <taxon>Viridiplantae</taxon>
        <taxon>Streptophyta</taxon>
        <taxon>Embryophyta</taxon>
        <taxon>Tracheophyta</taxon>
        <taxon>Spermatophyta</taxon>
        <taxon>Magnoliopsida</taxon>
        <taxon>Ranunculales</taxon>
        <taxon>Papaveraceae</taxon>
        <taxon>Papaveroideae</taxon>
        <taxon>Papaver</taxon>
    </lineage>
</organism>
<dbReference type="InterPro" id="IPR027408">
    <property type="entry name" value="PNPase/RNase_PH_dom_sf"/>
</dbReference>
<feature type="chain" id="PRO_5041426598" description="polyribonucleotide nucleotidyltransferase" evidence="9">
    <location>
        <begin position="17"/>
        <end position="602"/>
    </location>
</feature>
<evidence type="ECO:0000256" key="7">
    <source>
        <dbReference type="PROSITE-ProRule" id="PRU00117"/>
    </source>
</evidence>
<dbReference type="InterPro" id="IPR003029">
    <property type="entry name" value="S1_domain"/>
</dbReference>
<dbReference type="FunFam" id="3.30.1370.10:FF:000001">
    <property type="entry name" value="Polyribonucleotide nucleotidyltransferase"/>
    <property type="match status" value="1"/>
</dbReference>
<dbReference type="GO" id="GO:0000958">
    <property type="term" value="P:mitochondrial mRNA catabolic process"/>
    <property type="evidence" value="ECO:0007669"/>
    <property type="project" value="TreeGrafter"/>
</dbReference>
<dbReference type="FunFam" id="2.40.50.140:FF:000189">
    <property type="entry name" value="Polyribonucleotide nucleotidyltransferase, putative"/>
    <property type="match status" value="1"/>
</dbReference>
<dbReference type="Gene3D" id="3.30.1370.10">
    <property type="entry name" value="K Homology domain, type 1"/>
    <property type="match status" value="1"/>
</dbReference>
<dbReference type="Gene3D" id="3.30.230.70">
    <property type="entry name" value="GHMP Kinase, N-terminal domain"/>
    <property type="match status" value="1"/>
</dbReference>
<evidence type="ECO:0000256" key="6">
    <source>
        <dbReference type="ARBA" id="ARBA00031451"/>
    </source>
</evidence>
<feature type="compositionally biased region" description="Low complexity" evidence="8">
    <location>
        <begin position="447"/>
        <end position="457"/>
    </location>
</feature>